<feature type="region of interest" description="Disordered" evidence="9">
    <location>
        <begin position="201"/>
        <end position="235"/>
    </location>
</feature>
<dbReference type="SMART" id="SM00211">
    <property type="entry name" value="TY"/>
    <property type="match status" value="2"/>
</dbReference>
<dbReference type="PROSITE" id="PS50222">
    <property type="entry name" value="EF_HAND_2"/>
    <property type="match status" value="1"/>
</dbReference>
<dbReference type="InterPro" id="IPR019577">
    <property type="entry name" value="SPARC/Testican_Ca-bd-dom"/>
</dbReference>
<dbReference type="PANTHER" id="PTHR12352">
    <property type="entry name" value="SECRETED MODULAR CALCIUM-BINDING PROTEIN"/>
    <property type="match status" value="1"/>
</dbReference>
<evidence type="ECO:0000256" key="2">
    <source>
        <dbReference type="ARBA" id="ARBA00022525"/>
    </source>
</evidence>
<dbReference type="CDD" id="cd00191">
    <property type="entry name" value="TY"/>
    <property type="match status" value="2"/>
</dbReference>
<reference evidence="12 13" key="1">
    <citation type="submission" date="2024-03" db="EMBL/GenBank/DDBJ databases">
        <title>Adaptation during the transition from Ophiocordyceps entomopathogen to insect associate is accompanied by gene loss and intensified selection.</title>
        <authorList>
            <person name="Ward C.M."/>
            <person name="Onetto C.A."/>
            <person name="Borneman A.R."/>
        </authorList>
    </citation>
    <scope>NUCLEOTIDE SEQUENCE [LARGE SCALE GENOMIC DNA]</scope>
    <source>
        <strain evidence="12">AWRI1</strain>
        <tissue evidence="12">Single Adult Female</tissue>
    </source>
</reference>
<keyword evidence="13" id="KW-1185">Reference proteome</keyword>
<dbReference type="AlphaFoldDB" id="A0AAN9TGF3"/>
<dbReference type="PROSITE" id="PS00484">
    <property type="entry name" value="THYROGLOBULIN_1_1"/>
    <property type="match status" value="2"/>
</dbReference>
<feature type="domain" description="Thyroglobulin type-1" evidence="11">
    <location>
        <begin position="12"/>
        <end position="79"/>
    </location>
</feature>
<dbReference type="InterPro" id="IPR018247">
    <property type="entry name" value="EF_Hand_1_Ca_BS"/>
</dbReference>
<feature type="region of interest" description="Disordered" evidence="9">
    <location>
        <begin position="454"/>
        <end position="476"/>
    </location>
</feature>
<evidence type="ECO:0000259" key="10">
    <source>
        <dbReference type="PROSITE" id="PS50222"/>
    </source>
</evidence>
<dbReference type="Proteomes" id="UP001367676">
    <property type="component" value="Unassembled WGS sequence"/>
</dbReference>
<keyword evidence="7" id="KW-0325">Glycoprotein</keyword>
<evidence type="ECO:0000256" key="4">
    <source>
        <dbReference type="ARBA" id="ARBA00022737"/>
    </source>
</evidence>
<dbReference type="FunFam" id="4.10.800.10:FF:000004">
    <property type="entry name" value="SPARC-related modular calcium-binding protein 1"/>
    <property type="match status" value="1"/>
</dbReference>
<keyword evidence="5" id="KW-0106">Calcium</keyword>
<dbReference type="SUPFAM" id="SSF47473">
    <property type="entry name" value="EF-hand"/>
    <property type="match status" value="2"/>
</dbReference>
<gene>
    <name evidence="12" type="ORF">V9T40_002560</name>
</gene>
<keyword evidence="4" id="KW-0677">Repeat</keyword>
<dbReference type="GO" id="GO:0030198">
    <property type="term" value="P:extracellular matrix organization"/>
    <property type="evidence" value="ECO:0007669"/>
    <property type="project" value="TreeGrafter"/>
</dbReference>
<keyword evidence="6 8" id="KW-1015">Disulfide bond</keyword>
<dbReference type="Pfam" id="PF10591">
    <property type="entry name" value="SPARC_Ca_bdg"/>
    <property type="match status" value="2"/>
</dbReference>
<dbReference type="GO" id="GO:0005509">
    <property type="term" value="F:calcium ion binding"/>
    <property type="evidence" value="ECO:0007669"/>
    <property type="project" value="InterPro"/>
</dbReference>
<dbReference type="GO" id="GO:0005604">
    <property type="term" value="C:basement membrane"/>
    <property type="evidence" value="ECO:0007669"/>
    <property type="project" value="TreeGrafter"/>
</dbReference>
<evidence type="ECO:0000256" key="9">
    <source>
        <dbReference type="SAM" id="MobiDB-lite"/>
    </source>
</evidence>
<feature type="disulfide bond" evidence="8">
    <location>
        <begin position="296"/>
        <end position="303"/>
    </location>
</feature>
<feature type="domain" description="Thyroglobulin type-1" evidence="11">
    <location>
        <begin position="259"/>
        <end position="326"/>
    </location>
</feature>
<evidence type="ECO:0000256" key="1">
    <source>
        <dbReference type="ARBA" id="ARBA00004613"/>
    </source>
</evidence>
<proteinExistence type="predicted"/>
<comment type="subcellular location">
    <subcellularLocation>
        <location evidence="1">Secreted</location>
    </subcellularLocation>
</comment>
<dbReference type="EMBL" id="JBBCAQ010000022">
    <property type="protein sequence ID" value="KAK7590947.1"/>
    <property type="molecule type" value="Genomic_DNA"/>
</dbReference>
<name>A0AAN9TGF3_9HEMI</name>
<keyword evidence="2" id="KW-0964">Secreted</keyword>
<comment type="caution">
    <text evidence="8">Lacks conserved residue(s) required for the propagation of feature annotation.</text>
</comment>
<dbReference type="InterPro" id="IPR011992">
    <property type="entry name" value="EF-hand-dom_pair"/>
</dbReference>
<evidence type="ECO:0000256" key="6">
    <source>
        <dbReference type="ARBA" id="ARBA00023157"/>
    </source>
</evidence>
<evidence type="ECO:0000313" key="13">
    <source>
        <dbReference type="Proteomes" id="UP001367676"/>
    </source>
</evidence>
<feature type="domain" description="EF-hand" evidence="10">
    <location>
        <begin position="163"/>
        <end position="198"/>
    </location>
</feature>
<evidence type="ECO:0000256" key="5">
    <source>
        <dbReference type="ARBA" id="ARBA00022837"/>
    </source>
</evidence>
<dbReference type="InterPro" id="IPR000716">
    <property type="entry name" value="Thyroglobulin_1"/>
</dbReference>
<dbReference type="SUPFAM" id="SSF57610">
    <property type="entry name" value="Thyroglobulin type-1 domain"/>
    <property type="match status" value="2"/>
</dbReference>
<dbReference type="InterPro" id="IPR002048">
    <property type="entry name" value="EF_hand_dom"/>
</dbReference>
<comment type="caution">
    <text evidence="12">The sequence shown here is derived from an EMBL/GenBank/DDBJ whole genome shotgun (WGS) entry which is preliminary data.</text>
</comment>
<evidence type="ECO:0000259" key="11">
    <source>
        <dbReference type="PROSITE" id="PS51162"/>
    </source>
</evidence>
<dbReference type="Gene3D" id="1.10.238.10">
    <property type="entry name" value="EF-hand"/>
    <property type="match status" value="2"/>
</dbReference>
<evidence type="ECO:0000256" key="7">
    <source>
        <dbReference type="ARBA" id="ARBA00023180"/>
    </source>
</evidence>
<dbReference type="PROSITE" id="PS51162">
    <property type="entry name" value="THYROGLOBULIN_1_2"/>
    <property type="match status" value="2"/>
</dbReference>
<dbReference type="Gene3D" id="4.10.800.10">
    <property type="entry name" value="Thyroglobulin type-1"/>
    <property type="match status" value="2"/>
</dbReference>
<dbReference type="PROSITE" id="PS00018">
    <property type="entry name" value="EF_HAND_1"/>
    <property type="match status" value="3"/>
</dbReference>
<sequence length="476" mass="54707">MLTIFVARCTEKQPCWMAQNKKVSKSNGKNSREGTEYTPECLEDGTFAPVQCQIGYCYCVTSNGRIIPGTSARHRKIECPKRGCDQTNRSIFTKNLVRIFKTEYNRRDLYGRYFSVPENYQNVSNVELLAIEWKFTSLDIDRNNSLSKNEYKDLRGLIRKAVKPKRCSRKFIRLCDIDRNSLITKQEWINCLNISNTDREHVENTKPSVPDDTSEETEPDSDEVEIPEPERDPARVLEESVLPLSEHSPDTDKEHESKINDCFSDRKSVQDEQKLGNQQTYIPECTEDGRYKKVQCFPSTGYCWCVMEDSGKPIPGTSLRNSTPKCDTIQNAPPPMTGCPDHKRIAFIKSLIEFFHRNMSDSSSAAEELPLHDLNGHEQIVSRGFHNLDANKNKALDRKEWKIFRSMVATINKNLKKCGRKFLRYCDANQDNKVSISEWLQCTNTQNITTLEIHSSSSNTRRRGPNPLESYLKGDD</sequence>
<dbReference type="CDD" id="cd16234">
    <property type="entry name" value="EFh_SPARC_SMOC"/>
    <property type="match status" value="1"/>
</dbReference>
<dbReference type="GO" id="GO:0008201">
    <property type="term" value="F:heparin binding"/>
    <property type="evidence" value="ECO:0007669"/>
    <property type="project" value="TreeGrafter"/>
</dbReference>
<feature type="compositionally biased region" description="Acidic residues" evidence="9">
    <location>
        <begin position="212"/>
        <end position="227"/>
    </location>
</feature>
<dbReference type="InterPro" id="IPR036857">
    <property type="entry name" value="Thyroglobulin_1_sf"/>
</dbReference>
<accession>A0AAN9TGF3</accession>
<protein>
    <submittedName>
        <fullName evidence="12">Uncharacterized protein</fullName>
    </submittedName>
</protein>
<dbReference type="Pfam" id="PF00086">
    <property type="entry name" value="Thyroglobulin_1"/>
    <property type="match status" value="2"/>
</dbReference>
<evidence type="ECO:0000313" key="12">
    <source>
        <dbReference type="EMBL" id="KAK7590947.1"/>
    </source>
</evidence>
<dbReference type="InterPro" id="IPR051950">
    <property type="entry name" value="Dev_reg/Prot_inhib"/>
</dbReference>
<feature type="disulfide bond" evidence="8">
    <location>
        <begin position="59"/>
        <end position="79"/>
    </location>
</feature>
<dbReference type="PANTHER" id="PTHR12352:SF30">
    <property type="entry name" value="FI05255P"/>
    <property type="match status" value="1"/>
</dbReference>
<evidence type="ECO:0000256" key="3">
    <source>
        <dbReference type="ARBA" id="ARBA00022729"/>
    </source>
</evidence>
<dbReference type="GO" id="GO:0005615">
    <property type="term" value="C:extracellular space"/>
    <property type="evidence" value="ECO:0007669"/>
    <property type="project" value="TreeGrafter"/>
</dbReference>
<organism evidence="12 13">
    <name type="scientific">Parthenolecanium corni</name>
    <dbReference type="NCBI Taxonomy" id="536013"/>
    <lineage>
        <taxon>Eukaryota</taxon>
        <taxon>Metazoa</taxon>
        <taxon>Ecdysozoa</taxon>
        <taxon>Arthropoda</taxon>
        <taxon>Hexapoda</taxon>
        <taxon>Insecta</taxon>
        <taxon>Pterygota</taxon>
        <taxon>Neoptera</taxon>
        <taxon>Paraneoptera</taxon>
        <taxon>Hemiptera</taxon>
        <taxon>Sternorrhyncha</taxon>
        <taxon>Coccoidea</taxon>
        <taxon>Coccidae</taxon>
        <taxon>Parthenolecanium</taxon>
    </lineage>
</organism>
<keyword evidence="3" id="KW-0732">Signal</keyword>
<evidence type="ECO:0000256" key="8">
    <source>
        <dbReference type="PROSITE-ProRule" id="PRU00500"/>
    </source>
</evidence>
<dbReference type="GO" id="GO:0050840">
    <property type="term" value="F:extracellular matrix binding"/>
    <property type="evidence" value="ECO:0007669"/>
    <property type="project" value="TreeGrafter"/>
</dbReference>